<sequence>MKKILLGNEAIVQGALESGVQYVSAYPGTPSSEIGIVFGKIAQKHGIYFEFAVNEKTAMESAIGSSYSGLKTLVSMKNFGLNVALDAFLPFVYTGAKGATVIVVADDPSCHSSGQSEENSRGFADLAHVPILEPQDAQEAKDFTILAFKLSEKYSVPVILRTTTRVAHQRMPVEIGIINIENKKGEFVKNKNKFVTMPPRVLEMKGELLKKLETMKKDSEKLALISRGKGKLGIITSGVANLHVTEVLRKNNLNIPVLKIGMFNPLPEKKILSFVSDMKEVLIAEELEGFIEKKVKEIAGCKLKIYGKDLLPEIGELSNEKIALALGKLVKKKLFVKRTEKDLKIPLRYPRLCQGCPYWIVFSAIKKMAPEGTIFGGDIGCYMLAGFAPHEIQDYLLSMGSSIGVGHGINKAGGQKVIALIGDSTFFHAGIPALINSVYNKSDLLIFVLDNRITAMTGHQPNPGMGLTGTGESAKEIKIEDIAKACGAENVKTVDPVNMQELQDAIRDFINKKGTSVIVSRRICAYYERKLKKNI</sequence>
<dbReference type="GO" id="GO:0046872">
    <property type="term" value="F:metal ion binding"/>
    <property type="evidence" value="ECO:0007669"/>
    <property type="project" value="UniProtKB-UniRule"/>
</dbReference>
<evidence type="ECO:0000313" key="17">
    <source>
        <dbReference type="EMBL" id="OGZ26918.1"/>
    </source>
</evidence>
<evidence type="ECO:0000256" key="10">
    <source>
        <dbReference type="ARBA" id="ARBA00023004"/>
    </source>
</evidence>
<dbReference type="GO" id="GO:0030976">
    <property type="term" value="F:thiamine pyrophosphate binding"/>
    <property type="evidence" value="ECO:0007669"/>
    <property type="project" value="InterPro"/>
</dbReference>
<comment type="subunit">
    <text evidence="2">Heterodimer of the IorA and IorB subunits.</text>
</comment>
<dbReference type="SUPFAM" id="SSF52922">
    <property type="entry name" value="TK C-terminal domain-like"/>
    <property type="match status" value="1"/>
</dbReference>
<feature type="domain" description="Pyruvate flavodoxin/ferredoxin oxidoreductase pyrimidine binding" evidence="15">
    <location>
        <begin position="14"/>
        <end position="179"/>
    </location>
</feature>
<reference evidence="17 18" key="1">
    <citation type="journal article" date="2016" name="Nat. Commun.">
        <title>Thousands of microbial genomes shed light on interconnected biogeochemical processes in an aquifer system.</title>
        <authorList>
            <person name="Anantharaman K."/>
            <person name="Brown C.T."/>
            <person name="Hug L.A."/>
            <person name="Sharon I."/>
            <person name="Castelle C.J."/>
            <person name="Probst A.J."/>
            <person name="Thomas B.C."/>
            <person name="Singh A."/>
            <person name="Wilkins M.J."/>
            <person name="Karaoz U."/>
            <person name="Brodie E.L."/>
            <person name="Williams K.H."/>
            <person name="Hubbard S.S."/>
            <person name="Banfield J.F."/>
        </authorList>
    </citation>
    <scope>NUCLEOTIDE SEQUENCE [LARGE SCALE GENOMIC DNA]</scope>
</reference>
<dbReference type="PANTHER" id="PTHR43710:SF7">
    <property type="entry name" value="INDOLEPYRUVATE OXIDOREDUCTASE SUBUNIT IORA"/>
    <property type="match status" value="1"/>
</dbReference>
<dbReference type="InterPro" id="IPR045025">
    <property type="entry name" value="HACL1-like"/>
</dbReference>
<evidence type="ECO:0000256" key="14">
    <source>
        <dbReference type="PIRNR" id="PIRNR006439"/>
    </source>
</evidence>
<proteinExistence type="predicted"/>
<dbReference type="Pfam" id="PF02775">
    <property type="entry name" value="TPP_enzyme_C"/>
    <property type="match status" value="1"/>
</dbReference>
<evidence type="ECO:0000256" key="1">
    <source>
        <dbReference type="ARBA" id="ARBA00002995"/>
    </source>
</evidence>
<keyword evidence="6 14" id="KW-0004">4Fe-4S</keyword>
<keyword evidence="9 14" id="KW-0560">Oxidoreductase</keyword>
<dbReference type="InterPro" id="IPR009014">
    <property type="entry name" value="Transketo_C/PFOR_II"/>
</dbReference>
<dbReference type="InterPro" id="IPR002880">
    <property type="entry name" value="Pyrv_Fd/Flavodoxin_OxRdtase_N"/>
</dbReference>
<dbReference type="AlphaFoldDB" id="A0A1G2ENT6"/>
<name>A0A1G2ENT6_9BACT</name>
<gene>
    <name evidence="17" type="ORF">A2365_02170</name>
</gene>
<evidence type="ECO:0000313" key="18">
    <source>
        <dbReference type="Proteomes" id="UP000177740"/>
    </source>
</evidence>
<dbReference type="Pfam" id="PF01855">
    <property type="entry name" value="POR_N"/>
    <property type="match status" value="1"/>
</dbReference>
<evidence type="ECO:0000259" key="15">
    <source>
        <dbReference type="Pfam" id="PF01855"/>
    </source>
</evidence>
<organism evidence="17 18">
    <name type="scientific">Candidatus Nealsonbacteria bacterium RIFOXYB1_FULL_40_15</name>
    <dbReference type="NCBI Taxonomy" id="1801677"/>
    <lineage>
        <taxon>Bacteria</taxon>
        <taxon>Candidatus Nealsoniibacteriota</taxon>
    </lineage>
</organism>
<evidence type="ECO:0000259" key="16">
    <source>
        <dbReference type="Pfam" id="PF02775"/>
    </source>
</evidence>
<dbReference type="InterPro" id="IPR029061">
    <property type="entry name" value="THDP-binding"/>
</dbReference>
<evidence type="ECO:0000256" key="13">
    <source>
        <dbReference type="ARBA" id="ARBA00048332"/>
    </source>
</evidence>
<dbReference type="InterPro" id="IPR017721">
    <property type="entry name" value="IorA"/>
</dbReference>
<dbReference type="FunFam" id="3.40.50.970:FF:000039">
    <property type="entry name" value="Indolepyruvate oxidoreductase subunit IorA"/>
    <property type="match status" value="1"/>
</dbReference>
<dbReference type="STRING" id="1801677.A2365_02170"/>
<dbReference type="Proteomes" id="UP000177740">
    <property type="component" value="Unassembled WGS sequence"/>
</dbReference>
<evidence type="ECO:0000256" key="12">
    <source>
        <dbReference type="ARBA" id="ARBA00030514"/>
    </source>
</evidence>
<keyword evidence="11 14" id="KW-0411">Iron-sulfur</keyword>
<dbReference type="InterPro" id="IPR011766">
    <property type="entry name" value="TPP_enzyme_TPP-bd"/>
</dbReference>
<evidence type="ECO:0000256" key="6">
    <source>
        <dbReference type="ARBA" id="ARBA00022485"/>
    </source>
</evidence>
<dbReference type="EMBL" id="MHMM01000013">
    <property type="protein sequence ID" value="OGZ26918.1"/>
    <property type="molecule type" value="Genomic_DNA"/>
</dbReference>
<evidence type="ECO:0000256" key="3">
    <source>
        <dbReference type="ARBA" id="ARBA00012812"/>
    </source>
</evidence>
<evidence type="ECO:0000256" key="8">
    <source>
        <dbReference type="ARBA" id="ARBA00022982"/>
    </source>
</evidence>
<dbReference type="EC" id="1.2.7.8" evidence="3 14"/>
<evidence type="ECO:0000256" key="11">
    <source>
        <dbReference type="ARBA" id="ARBA00023014"/>
    </source>
</evidence>
<protein>
    <recommendedName>
        <fullName evidence="4 14">Indolepyruvate oxidoreductase subunit IorA</fullName>
        <shortName evidence="14">IOR</shortName>
        <ecNumber evidence="3 14">1.2.7.8</ecNumber>
    </recommendedName>
    <alternativeName>
        <fullName evidence="12 14">Indolepyruvate ferredoxin oxidoreductase subunit alpha</fullName>
    </alternativeName>
</protein>
<evidence type="ECO:0000256" key="5">
    <source>
        <dbReference type="ARBA" id="ARBA00022448"/>
    </source>
</evidence>
<dbReference type="GO" id="GO:0043805">
    <property type="term" value="F:indolepyruvate ferredoxin oxidoreductase activity"/>
    <property type="evidence" value="ECO:0007669"/>
    <property type="project" value="UniProtKB-UniRule"/>
</dbReference>
<keyword evidence="7 14" id="KW-0479">Metal-binding</keyword>
<comment type="catalytic activity">
    <reaction evidence="13 14">
        <text>indole-3-pyruvate + 2 oxidized [2Fe-2S]-[ferredoxin] + CoA = (indol-3-yl)acetyl-CoA + 2 reduced [2Fe-2S]-[ferredoxin] + CO2 + H(+)</text>
        <dbReference type="Rhea" id="RHEA:12645"/>
        <dbReference type="Rhea" id="RHEA-COMP:10000"/>
        <dbReference type="Rhea" id="RHEA-COMP:10001"/>
        <dbReference type="ChEBI" id="CHEBI:15378"/>
        <dbReference type="ChEBI" id="CHEBI:16526"/>
        <dbReference type="ChEBI" id="CHEBI:17640"/>
        <dbReference type="ChEBI" id="CHEBI:33737"/>
        <dbReference type="ChEBI" id="CHEBI:33738"/>
        <dbReference type="ChEBI" id="CHEBI:57271"/>
        <dbReference type="ChEBI" id="CHEBI:57287"/>
        <dbReference type="EC" id="1.2.7.8"/>
    </reaction>
</comment>
<comment type="cofactor">
    <cofactor evidence="14">
        <name>[4Fe-4S] cluster</name>
        <dbReference type="ChEBI" id="CHEBI:49883"/>
    </cofactor>
    <text evidence="14">Binds 2 [4Fe-4S] clusters. In this family the first cluster has a non-standard and varying [4Fe-4S] binding motif CX(2)CX(2)CX(4-5)CP.</text>
</comment>
<dbReference type="GO" id="GO:0051539">
    <property type="term" value="F:4 iron, 4 sulfur cluster binding"/>
    <property type="evidence" value="ECO:0007669"/>
    <property type="project" value="UniProtKB-UniRule"/>
</dbReference>
<keyword evidence="8 14" id="KW-0249">Electron transport</keyword>
<dbReference type="PANTHER" id="PTHR43710">
    <property type="entry name" value="2-HYDROXYACYL-COA LYASE"/>
    <property type="match status" value="1"/>
</dbReference>
<evidence type="ECO:0000256" key="9">
    <source>
        <dbReference type="ARBA" id="ARBA00023002"/>
    </source>
</evidence>
<keyword evidence="5 14" id="KW-0813">Transport</keyword>
<dbReference type="CDD" id="cd07034">
    <property type="entry name" value="TPP_PYR_PFOR_IOR-alpha_like"/>
    <property type="match status" value="1"/>
</dbReference>
<evidence type="ECO:0000256" key="4">
    <source>
        <dbReference type="ARBA" id="ARBA00017710"/>
    </source>
</evidence>
<accession>A0A1G2ENT6</accession>
<dbReference type="PIRSF" id="PIRSF006439">
    <property type="entry name" value="Indolepyruvate_ferr_oxidored"/>
    <property type="match status" value="1"/>
</dbReference>
<dbReference type="SUPFAM" id="SSF52518">
    <property type="entry name" value="Thiamin diphosphate-binding fold (THDP-binding)"/>
    <property type="match status" value="2"/>
</dbReference>
<evidence type="ECO:0000256" key="2">
    <source>
        <dbReference type="ARBA" id="ARBA00011238"/>
    </source>
</evidence>
<evidence type="ECO:0000256" key="7">
    <source>
        <dbReference type="ARBA" id="ARBA00022723"/>
    </source>
</evidence>
<comment type="caution">
    <text evidence="17">The sequence shown here is derived from an EMBL/GenBank/DDBJ whole genome shotgun (WGS) entry which is preliminary data.</text>
</comment>
<dbReference type="CDD" id="cd02008">
    <property type="entry name" value="TPP_IOR_alpha"/>
    <property type="match status" value="1"/>
</dbReference>
<dbReference type="Gene3D" id="3.40.50.970">
    <property type="match status" value="2"/>
</dbReference>
<feature type="domain" description="Thiamine pyrophosphate enzyme TPP-binding" evidence="16">
    <location>
        <begin position="378"/>
        <end position="519"/>
    </location>
</feature>
<comment type="function">
    <text evidence="1 14">Catalyzes the ferredoxin-dependent oxidative decarboxylation of arylpyruvates.</text>
</comment>
<keyword evidence="10 14" id="KW-0408">Iron</keyword>